<keyword evidence="2 5" id="KW-0812">Transmembrane</keyword>
<evidence type="ECO:0000256" key="2">
    <source>
        <dbReference type="ARBA" id="ARBA00022692"/>
    </source>
</evidence>
<proteinExistence type="predicted"/>
<dbReference type="Pfam" id="PF01957">
    <property type="entry name" value="NfeD"/>
    <property type="match status" value="1"/>
</dbReference>
<evidence type="ECO:0000259" key="6">
    <source>
        <dbReference type="Pfam" id="PF01957"/>
    </source>
</evidence>
<keyword evidence="8" id="KW-1185">Reference proteome</keyword>
<feature type="transmembrane region" description="Helical" evidence="5">
    <location>
        <begin position="29"/>
        <end position="49"/>
    </location>
</feature>
<name>A0A944H9M3_DENI1</name>
<dbReference type="InterPro" id="IPR052165">
    <property type="entry name" value="Membrane_assoc_protease"/>
</dbReference>
<sequence length="151" mass="16677">MEWLPAWWHWLVLGIVLMLAELAIPAFFIIWFGLGAVLLGLLLLLAPGLSLTTQLLAWTLASVALTVMWFRVFRTDAHKTRVGQTSGAAIGEIGLLTTLVAPYQPGQVRFQKPVLGAEQWECRADDNIAAGERVQVVSVEGSYVKVIKQQH</sequence>
<dbReference type="GO" id="GO:0005886">
    <property type="term" value="C:plasma membrane"/>
    <property type="evidence" value="ECO:0007669"/>
    <property type="project" value="TreeGrafter"/>
</dbReference>
<dbReference type="EMBL" id="JAEKFT010000029">
    <property type="protein sequence ID" value="MBT0963399.1"/>
    <property type="molecule type" value="Genomic_DNA"/>
</dbReference>
<dbReference type="PANTHER" id="PTHR33507:SF3">
    <property type="entry name" value="INNER MEMBRANE PROTEIN YBBJ"/>
    <property type="match status" value="1"/>
</dbReference>
<dbReference type="PANTHER" id="PTHR33507">
    <property type="entry name" value="INNER MEMBRANE PROTEIN YBBJ"/>
    <property type="match status" value="1"/>
</dbReference>
<feature type="domain" description="NfeD-like C-terminal" evidence="6">
    <location>
        <begin position="88"/>
        <end position="146"/>
    </location>
</feature>
<dbReference type="SUPFAM" id="SSF141322">
    <property type="entry name" value="NfeD domain-like"/>
    <property type="match status" value="1"/>
</dbReference>
<organism evidence="7 8">
    <name type="scientific">Denitromonas iodatirespirans</name>
    <dbReference type="NCBI Taxonomy" id="2795389"/>
    <lineage>
        <taxon>Bacteria</taxon>
        <taxon>Pseudomonadati</taxon>
        <taxon>Pseudomonadota</taxon>
        <taxon>Betaproteobacteria</taxon>
        <taxon>Rhodocyclales</taxon>
        <taxon>Zoogloeaceae</taxon>
        <taxon>Denitromonas</taxon>
    </lineage>
</organism>
<dbReference type="Proteomes" id="UP000694660">
    <property type="component" value="Unassembled WGS sequence"/>
</dbReference>
<evidence type="ECO:0000256" key="3">
    <source>
        <dbReference type="ARBA" id="ARBA00022989"/>
    </source>
</evidence>
<accession>A0A944H9M3</accession>
<feature type="transmembrane region" description="Helical" evidence="5">
    <location>
        <begin position="55"/>
        <end position="73"/>
    </location>
</feature>
<evidence type="ECO:0000256" key="1">
    <source>
        <dbReference type="ARBA" id="ARBA00004141"/>
    </source>
</evidence>
<dbReference type="Gene3D" id="2.40.50.140">
    <property type="entry name" value="Nucleic acid-binding proteins"/>
    <property type="match status" value="1"/>
</dbReference>
<evidence type="ECO:0000256" key="5">
    <source>
        <dbReference type="SAM" id="Phobius"/>
    </source>
</evidence>
<evidence type="ECO:0000256" key="4">
    <source>
        <dbReference type="ARBA" id="ARBA00023136"/>
    </source>
</evidence>
<keyword evidence="3 5" id="KW-1133">Transmembrane helix</keyword>
<dbReference type="RefSeq" id="WP_214363332.1">
    <property type="nucleotide sequence ID" value="NZ_JAEKFT010000029.1"/>
</dbReference>
<evidence type="ECO:0000313" key="8">
    <source>
        <dbReference type="Proteomes" id="UP000694660"/>
    </source>
</evidence>
<gene>
    <name evidence="7" type="ORF">I8J34_19620</name>
</gene>
<keyword evidence="4 5" id="KW-0472">Membrane</keyword>
<dbReference type="AlphaFoldDB" id="A0A944H9M3"/>
<reference evidence="8" key="1">
    <citation type="journal article" date="2022" name="ISME J.">
        <title>Genetic and phylogenetic analysis of dissimilatory iodate-reducing bacteria identifies potential niches across the world's oceans.</title>
        <authorList>
            <person name="Reyes-Umana V."/>
            <person name="Henning Z."/>
            <person name="Lee K."/>
            <person name="Barnum T.P."/>
            <person name="Coates J.D."/>
        </authorList>
    </citation>
    <scope>NUCLEOTIDE SEQUENCE [LARGE SCALE GENOMIC DNA]</scope>
    <source>
        <strain evidence="8">IR12</strain>
    </source>
</reference>
<dbReference type="InterPro" id="IPR012340">
    <property type="entry name" value="NA-bd_OB-fold"/>
</dbReference>
<protein>
    <submittedName>
        <fullName evidence="7">NfeD family protein</fullName>
    </submittedName>
</protein>
<comment type="subcellular location">
    <subcellularLocation>
        <location evidence="1">Membrane</location>
        <topology evidence="1">Multi-pass membrane protein</topology>
    </subcellularLocation>
</comment>
<evidence type="ECO:0000313" key="7">
    <source>
        <dbReference type="EMBL" id="MBT0963399.1"/>
    </source>
</evidence>
<dbReference type="InterPro" id="IPR002810">
    <property type="entry name" value="NfeD-like_C"/>
</dbReference>
<comment type="caution">
    <text evidence="7">The sequence shown here is derived from an EMBL/GenBank/DDBJ whole genome shotgun (WGS) entry which is preliminary data.</text>
</comment>
<feature type="transmembrane region" description="Helical" evidence="5">
    <location>
        <begin position="6"/>
        <end position="24"/>
    </location>
</feature>